<accession>A0ABR1YJ81</accession>
<protein>
    <submittedName>
        <fullName evidence="1">Uncharacterized protein</fullName>
    </submittedName>
</protein>
<evidence type="ECO:0000313" key="1">
    <source>
        <dbReference type="EMBL" id="KAK8230751.1"/>
    </source>
</evidence>
<proteinExistence type="predicted"/>
<gene>
    <name evidence="1" type="ORF">HDK90DRAFT_331315</name>
</gene>
<sequence>MPTSLLSSSFNVKFSLAIASGSKFLPQVLCCFKASAIGLLSSFLCESKCSFWGCVLIHLFWNTSRPRQGRRTRKSRAICPLLSEMAGETPPTLQSIYNTRQPKRDESGYGSYSAKEMDVLLAEAYRLQHIYEDLKARRPPEEMMGLAELANLRLFIDHYDPEGRYLRVSLLNQPFDRSDPCLLNTALLLQQGEQFINGTFGQWYRQEGLPREVYQAMARERQLYERRKARGIQAEVRQTGPVQTVGNDCESMIRRLDALNNSVSAIQQALVAKRHTNPEHIARDIGFYFPTPAYATGEVSTQKDGTLLFWKLDPFLDSVAYACSIHGEEAVFGCLHWCFQGTAATKWALLEKERKLEMRRKGIDGWRDLLKELLPDCG</sequence>
<keyword evidence="2" id="KW-1185">Reference proteome</keyword>
<comment type="caution">
    <text evidence="1">The sequence shown here is derived from an EMBL/GenBank/DDBJ whole genome shotgun (WGS) entry which is preliminary data.</text>
</comment>
<dbReference type="EMBL" id="JBBWRZ010000008">
    <property type="protein sequence ID" value="KAK8230751.1"/>
    <property type="molecule type" value="Genomic_DNA"/>
</dbReference>
<reference evidence="1 2" key="1">
    <citation type="submission" date="2024-04" db="EMBL/GenBank/DDBJ databases">
        <title>Phyllosticta paracitricarpa is synonymous to the EU quarantine fungus P. citricarpa based on phylogenomic analyses.</title>
        <authorList>
            <consortium name="Lawrence Berkeley National Laboratory"/>
            <person name="Van Ingen-Buijs V.A."/>
            <person name="Van Westerhoven A.C."/>
            <person name="Haridas S."/>
            <person name="Skiadas P."/>
            <person name="Martin F."/>
            <person name="Groenewald J.Z."/>
            <person name="Crous P.W."/>
            <person name="Seidl M.F."/>
        </authorList>
    </citation>
    <scope>NUCLEOTIDE SEQUENCE [LARGE SCALE GENOMIC DNA]</scope>
    <source>
        <strain evidence="1 2">CBS 123374</strain>
    </source>
</reference>
<organism evidence="1 2">
    <name type="scientific">Phyllosticta capitalensis</name>
    <dbReference type="NCBI Taxonomy" id="121624"/>
    <lineage>
        <taxon>Eukaryota</taxon>
        <taxon>Fungi</taxon>
        <taxon>Dikarya</taxon>
        <taxon>Ascomycota</taxon>
        <taxon>Pezizomycotina</taxon>
        <taxon>Dothideomycetes</taxon>
        <taxon>Dothideomycetes incertae sedis</taxon>
        <taxon>Botryosphaeriales</taxon>
        <taxon>Phyllostictaceae</taxon>
        <taxon>Phyllosticta</taxon>
    </lineage>
</organism>
<evidence type="ECO:0000313" key="2">
    <source>
        <dbReference type="Proteomes" id="UP001492380"/>
    </source>
</evidence>
<name>A0ABR1YJ81_9PEZI</name>
<dbReference type="Proteomes" id="UP001492380">
    <property type="component" value="Unassembled WGS sequence"/>
</dbReference>